<evidence type="ECO:0000313" key="3">
    <source>
        <dbReference type="Proteomes" id="UP000735302"/>
    </source>
</evidence>
<sequence>MTENVRTRFSKSSTLKSKSSTKWDREGVVTEGPAKGIQCLLSPTLPSEPKVSIASLEDMMSRDHATTLRTIEIFLQLDSHLDAKGIEEIMSIVKDRTLTNMQVIKKLRPFFRKNVPVWQGISRFIINTSDPSKHALKKVTEHDETKNSSSLPKAEKELDTNVSRSEPGDPTVSGKETKRSSEGSSMDSEEIHRKLHPFQEDHPNFLQSQIQMDKVKSATSNIMAGSKFFNAVTKVRKGVAFIRNFVKMVGLHQGGSSTLFARSMPYGVDHPLTIIFTVSQRWTRPSHARLELSISAFNIMGISGFPAPFLSQLSNNHMAPRMHKAFTSLHT</sequence>
<evidence type="ECO:0000256" key="1">
    <source>
        <dbReference type="SAM" id="MobiDB-lite"/>
    </source>
</evidence>
<gene>
    <name evidence="2" type="ORF">PoB_002924900</name>
</gene>
<organism evidence="2 3">
    <name type="scientific">Plakobranchus ocellatus</name>
    <dbReference type="NCBI Taxonomy" id="259542"/>
    <lineage>
        <taxon>Eukaryota</taxon>
        <taxon>Metazoa</taxon>
        <taxon>Spiralia</taxon>
        <taxon>Lophotrochozoa</taxon>
        <taxon>Mollusca</taxon>
        <taxon>Gastropoda</taxon>
        <taxon>Heterobranchia</taxon>
        <taxon>Euthyneura</taxon>
        <taxon>Panpulmonata</taxon>
        <taxon>Sacoglossa</taxon>
        <taxon>Placobranchoidea</taxon>
        <taxon>Plakobranchidae</taxon>
        <taxon>Plakobranchus</taxon>
    </lineage>
</organism>
<feature type="region of interest" description="Disordered" evidence="1">
    <location>
        <begin position="1"/>
        <end position="26"/>
    </location>
</feature>
<proteinExistence type="predicted"/>
<feature type="compositionally biased region" description="Low complexity" evidence="1">
    <location>
        <begin position="10"/>
        <end position="20"/>
    </location>
</feature>
<protein>
    <submittedName>
        <fullName evidence="2">Uncharacterized protein</fullName>
    </submittedName>
</protein>
<feature type="region of interest" description="Disordered" evidence="1">
    <location>
        <begin position="136"/>
        <end position="190"/>
    </location>
</feature>
<evidence type="ECO:0000313" key="2">
    <source>
        <dbReference type="EMBL" id="GFO02744.1"/>
    </source>
</evidence>
<keyword evidence="3" id="KW-1185">Reference proteome</keyword>
<dbReference type="Proteomes" id="UP000735302">
    <property type="component" value="Unassembled WGS sequence"/>
</dbReference>
<accession>A0AAV4A932</accession>
<dbReference type="EMBL" id="BLXT01003625">
    <property type="protein sequence ID" value="GFO02744.1"/>
    <property type="molecule type" value="Genomic_DNA"/>
</dbReference>
<reference evidence="2 3" key="1">
    <citation type="journal article" date="2021" name="Elife">
        <title>Chloroplast acquisition without the gene transfer in kleptoplastic sea slugs, Plakobranchus ocellatus.</title>
        <authorList>
            <person name="Maeda T."/>
            <person name="Takahashi S."/>
            <person name="Yoshida T."/>
            <person name="Shimamura S."/>
            <person name="Takaki Y."/>
            <person name="Nagai Y."/>
            <person name="Toyoda A."/>
            <person name="Suzuki Y."/>
            <person name="Arimoto A."/>
            <person name="Ishii H."/>
            <person name="Satoh N."/>
            <person name="Nishiyama T."/>
            <person name="Hasebe M."/>
            <person name="Maruyama T."/>
            <person name="Minagawa J."/>
            <person name="Obokata J."/>
            <person name="Shigenobu S."/>
        </authorList>
    </citation>
    <scope>NUCLEOTIDE SEQUENCE [LARGE SCALE GENOMIC DNA]</scope>
</reference>
<comment type="caution">
    <text evidence="2">The sequence shown here is derived from an EMBL/GenBank/DDBJ whole genome shotgun (WGS) entry which is preliminary data.</text>
</comment>
<name>A0AAV4A932_9GAST</name>
<dbReference type="AlphaFoldDB" id="A0AAV4A932"/>